<organism evidence="2 3">
    <name type="scientific">Anopheles culicifacies</name>
    <dbReference type="NCBI Taxonomy" id="139723"/>
    <lineage>
        <taxon>Eukaryota</taxon>
        <taxon>Metazoa</taxon>
        <taxon>Ecdysozoa</taxon>
        <taxon>Arthropoda</taxon>
        <taxon>Hexapoda</taxon>
        <taxon>Insecta</taxon>
        <taxon>Pterygota</taxon>
        <taxon>Neoptera</taxon>
        <taxon>Endopterygota</taxon>
        <taxon>Diptera</taxon>
        <taxon>Nematocera</taxon>
        <taxon>Culicoidea</taxon>
        <taxon>Culicidae</taxon>
        <taxon>Anophelinae</taxon>
        <taxon>Anopheles</taxon>
        <taxon>culicifacies species complex</taxon>
    </lineage>
</organism>
<accession>A0A182LY64</accession>
<feature type="region of interest" description="Disordered" evidence="1">
    <location>
        <begin position="174"/>
        <end position="195"/>
    </location>
</feature>
<sequence>MIAYTWPVADLVEEGITGASGSDGLSVSNQPVVGGNVSQRDTAADQLLGSITSGRIRDAVGERADHTHADRAIIVAGCVCSLTAPAASLVRGTILTDQEVVTDVSPTVTVHVEGLDVAHLLGTGRIRGAVRTGRMMHHDPRSRADRELGGAGSTGSPLGAGHNARTLGRYACQADGGQHQHGGELKGGGTGDDNG</sequence>
<dbReference type="EMBL" id="AXCM01002455">
    <property type="status" value="NOT_ANNOTATED_CDS"/>
    <property type="molecule type" value="Genomic_DNA"/>
</dbReference>
<feature type="compositionally biased region" description="Gly residues" evidence="1">
    <location>
        <begin position="185"/>
        <end position="195"/>
    </location>
</feature>
<feature type="compositionally biased region" description="Basic and acidic residues" evidence="1">
    <location>
        <begin position="136"/>
        <end position="148"/>
    </location>
</feature>
<keyword evidence="3" id="KW-1185">Reference proteome</keyword>
<evidence type="ECO:0000313" key="2">
    <source>
        <dbReference type="EnsemblMetazoa" id="ACUA004807-PA"/>
    </source>
</evidence>
<dbReference type="AlphaFoldDB" id="A0A182LY64"/>
<evidence type="ECO:0000313" key="3">
    <source>
        <dbReference type="Proteomes" id="UP000075883"/>
    </source>
</evidence>
<dbReference type="Proteomes" id="UP000075883">
    <property type="component" value="Unassembled WGS sequence"/>
</dbReference>
<evidence type="ECO:0000256" key="1">
    <source>
        <dbReference type="SAM" id="MobiDB-lite"/>
    </source>
</evidence>
<reference evidence="2" key="2">
    <citation type="submission" date="2020-05" db="UniProtKB">
        <authorList>
            <consortium name="EnsemblMetazoa"/>
        </authorList>
    </citation>
    <scope>IDENTIFICATION</scope>
    <source>
        <strain evidence="2">A-37</strain>
    </source>
</reference>
<proteinExistence type="predicted"/>
<reference evidence="3" key="1">
    <citation type="submission" date="2013-09" db="EMBL/GenBank/DDBJ databases">
        <title>The Genome Sequence of Anopheles culicifacies species A.</title>
        <authorList>
            <consortium name="The Broad Institute Genomics Platform"/>
            <person name="Neafsey D.E."/>
            <person name="Besansky N."/>
            <person name="Howell P."/>
            <person name="Walton C."/>
            <person name="Young S.K."/>
            <person name="Zeng Q."/>
            <person name="Gargeya S."/>
            <person name="Fitzgerald M."/>
            <person name="Haas B."/>
            <person name="Abouelleil A."/>
            <person name="Allen A.W."/>
            <person name="Alvarado L."/>
            <person name="Arachchi H.M."/>
            <person name="Berlin A.M."/>
            <person name="Chapman S.B."/>
            <person name="Gainer-Dewar J."/>
            <person name="Goldberg J."/>
            <person name="Griggs A."/>
            <person name="Gujja S."/>
            <person name="Hansen M."/>
            <person name="Howarth C."/>
            <person name="Imamovic A."/>
            <person name="Ireland A."/>
            <person name="Larimer J."/>
            <person name="McCowan C."/>
            <person name="Murphy C."/>
            <person name="Pearson M."/>
            <person name="Poon T.W."/>
            <person name="Priest M."/>
            <person name="Roberts A."/>
            <person name="Saif S."/>
            <person name="Shea T."/>
            <person name="Sisk P."/>
            <person name="Sykes S."/>
            <person name="Wortman J."/>
            <person name="Nusbaum C."/>
            <person name="Birren B."/>
        </authorList>
    </citation>
    <scope>NUCLEOTIDE SEQUENCE [LARGE SCALE GENOMIC DNA]</scope>
    <source>
        <strain evidence="3">A-37</strain>
    </source>
</reference>
<dbReference type="EnsemblMetazoa" id="ACUA004807-RA">
    <property type="protein sequence ID" value="ACUA004807-PA"/>
    <property type="gene ID" value="ACUA004807"/>
</dbReference>
<feature type="region of interest" description="Disordered" evidence="1">
    <location>
        <begin position="134"/>
        <end position="162"/>
    </location>
</feature>
<name>A0A182LY64_9DIPT</name>
<dbReference type="EMBL" id="AXCM01002454">
    <property type="status" value="NOT_ANNOTATED_CDS"/>
    <property type="molecule type" value="Genomic_DNA"/>
</dbReference>
<dbReference type="VEuPathDB" id="VectorBase:ACUA004807"/>
<protein>
    <submittedName>
        <fullName evidence="2">Uncharacterized protein</fullName>
    </submittedName>
</protein>